<evidence type="ECO:0000256" key="1">
    <source>
        <dbReference type="SAM" id="MobiDB-lite"/>
    </source>
</evidence>
<dbReference type="EMBL" id="JBHTOJ010000039">
    <property type="protein sequence ID" value="MFD1421389.1"/>
    <property type="molecule type" value="Genomic_DNA"/>
</dbReference>
<feature type="compositionally biased region" description="Low complexity" evidence="1">
    <location>
        <begin position="40"/>
        <end position="64"/>
    </location>
</feature>
<dbReference type="RefSeq" id="WP_137636100.1">
    <property type="nucleotide sequence ID" value="NZ_BJDL01000033.1"/>
</dbReference>
<feature type="compositionally biased region" description="Polar residues" evidence="1">
    <location>
        <begin position="74"/>
        <end position="84"/>
    </location>
</feature>
<proteinExistence type="predicted"/>
<evidence type="ECO:0000313" key="3">
    <source>
        <dbReference type="Proteomes" id="UP001597188"/>
    </source>
</evidence>
<feature type="region of interest" description="Disordered" evidence="1">
    <location>
        <begin position="30"/>
        <end position="84"/>
    </location>
</feature>
<protein>
    <recommendedName>
        <fullName evidence="4">Lipoprotein</fullName>
    </recommendedName>
</protein>
<name>A0ABW4C1K9_9LACO</name>
<organism evidence="2 3">
    <name type="scientific">Lactiplantibacillus songbeiensis</name>
    <dbReference type="NCBI Taxonomy" id="2559920"/>
    <lineage>
        <taxon>Bacteria</taxon>
        <taxon>Bacillati</taxon>
        <taxon>Bacillota</taxon>
        <taxon>Bacilli</taxon>
        <taxon>Lactobacillales</taxon>
        <taxon>Lactobacillaceae</taxon>
        <taxon>Lactiplantibacillus</taxon>
    </lineage>
</organism>
<gene>
    <name evidence="2" type="ORF">ACFQ5L_10605</name>
</gene>
<comment type="caution">
    <text evidence="2">The sequence shown here is derived from an EMBL/GenBank/DDBJ whole genome shotgun (WGS) entry which is preliminary data.</text>
</comment>
<sequence length="300" mass="33800">MKKVVLIVTGIIVAVLLIFGGLQWIGSQSNRSSVTNTAPQTSESQSKPSKSSSSMTTSQSSSQKVRVTHAKAASQANELSMNRNTLTDLSHSRAEQVSTISNREVTFSEFWENNGNWYWTLSSDQRGSFENTKITAVTKQGNQYQMNAVTTTAPKDVHLVLNVVKLAGGYELQTDFQHIRGIYDNGQSVDNVSDHGSDLLSDHSEQATEGKLTRDNHEVTYSDFYQASDGWHWRLHSKERGTIEDGRIRAMKTYDDMPYLYVTSAVDPNQTKYVLQFDVHKNGEYWIQTNYQHLEGQYLP</sequence>
<accession>A0ABW4C1K9</accession>
<reference evidence="3" key="1">
    <citation type="journal article" date="2019" name="Int. J. Syst. Evol. Microbiol.">
        <title>The Global Catalogue of Microorganisms (GCM) 10K type strain sequencing project: providing services to taxonomists for standard genome sequencing and annotation.</title>
        <authorList>
            <consortium name="The Broad Institute Genomics Platform"/>
            <consortium name="The Broad Institute Genome Sequencing Center for Infectious Disease"/>
            <person name="Wu L."/>
            <person name="Ma J."/>
        </authorList>
    </citation>
    <scope>NUCLEOTIDE SEQUENCE [LARGE SCALE GENOMIC DNA]</scope>
    <source>
        <strain evidence="3">CCM 8931</strain>
    </source>
</reference>
<keyword evidence="3" id="KW-1185">Reference proteome</keyword>
<evidence type="ECO:0008006" key="4">
    <source>
        <dbReference type="Google" id="ProtNLM"/>
    </source>
</evidence>
<feature type="compositionally biased region" description="Polar residues" evidence="1">
    <location>
        <begin position="30"/>
        <end position="39"/>
    </location>
</feature>
<dbReference type="Proteomes" id="UP001597188">
    <property type="component" value="Unassembled WGS sequence"/>
</dbReference>
<evidence type="ECO:0000313" key="2">
    <source>
        <dbReference type="EMBL" id="MFD1421389.1"/>
    </source>
</evidence>